<protein>
    <recommendedName>
        <fullName evidence="3">MarR family transcriptional regulator</fullName>
    </recommendedName>
</protein>
<dbReference type="InterPro" id="IPR036390">
    <property type="entry name" value="WH_DNA-bd_sf"/>
</dbReference>
<dbReference type="Proteomes" id="UP000557392">
    <property type="component" value="Unassembled WGS sequence"/>
</dbReference>
<name>A0A7W6JZI7_9SPHN</name>
<dbReference type="InterPro" id="IPR036388">
    <property type="entry name" value="WH-like_DNA-bd_sf"/>
</dbReference>
<accession>A0A7W6JZI7</accession>
<dbReference type="EMBL" id="JACIEH010000007">
    <property type="protein sequence ID" value="MBB4101476.1"/>
    <property type="molecule type" value="Genomic_DNA"/>
</dbReference>
<evidence type="ECO:0008006" key="3">
    <source>
        <dbReference type="Google" id="ProtNLM"/>
    </source>
</evidence>
<dbReference type="AlphaFoldDB" id="A0A7W6JZI7"/>
<organism evidence="1 2">
    <name type="scientific">Sphingomonas kyeonggiensis</name>
    <dbReference type="NCBI Taxonomy" id="1268553"/>
    <lineage>
        <taxon>Bacteria</taxon>
        <taxon>Pseudomonadati</taxon>
        <taxon>Pseudomonadota</taxon>
        <taxon>Alphaproteobacteria</taxon>
        <taxon>Sphingomonadales</taxon>
        <taxon>Sphingomonadaceae</taxon>
        <taxon>Sphingomonas</taxon>
    </lineage>
</organism>
<evidence type="ECO:0000313" key="2">
    <source>
        <dbReference type="Proteomes" id="UP000557392"/>
    </source>
</evidence>
<evidence type="ECO:0000313" key="1">
    <source>
        <dbReference type="EMBL" id="MBB4101476.1"/>
    </source>
</evidence>
<sequence length="173" mass="19199">MNPPLETMRVDGVSQPVRELTSVARHLRALAETCENFAAESRVSRPVLAAVIAESQISNRVRTYLSGRRKRDEILGGGWFEDPAWDILLDLLASQHEGRSVGISSACIAAAVPPTTALRWITSLEDARAVVRVRDVRDRRRSFLVLAPEVAERLEAWVFRYLPPAPSEGVEQG</sequence>
<keyword evidence="2" id="KW-1185">Reference proteome</keyword>
<dbReference type="Gene3D" id="1.10.10.10">
    <property type="entry name" value="Winged helix-like DNA-binding domain superfamily/Winged helix DNA-binding domain"/>
    <property type="match status" value="1"/>
</dbReference>
<dbReference type="SUPFAM" id="SSF46785">
    <property type="entry name" value="Winged helix' DNA-binding domain"/>
    <property type="match status" value="1"/>
</dbReference>
<comment type="caution">
    <text evidence="1">The sequence shown here is derived from an EMBL/GenBank/DDBJ whole genome shotgun (WGS) entry which is preliminary data.</text>
</comment>
<gene>
    <name evidence="1" type="ORF">GGR46_005070</name>
</gene>
<dbReference type="RefSeq" id="WP_184000838.1">
    <property type="nucleotide sequence ID" value="NZ_JACIEH010000007.1"/>
</dbReference>
<reference evidence="1 2" key="1">
    <citation type="submission" date="2020-08" db="EMBL/GenBank/DDBJ databases">
        <title>Genomic Encyclopedia of Type Strains, Phase IV (KMG-IV): sequencing the most valuable type-strain genomes for metagenomic binning, comparative biology and taxonomic classification.</title>
        <authorList>
            <person name="Goeker M."/>
        </authorList>
    </citation>
    <scope>NUCLEOTIDE SEQUENCE [LARGE SCALE GENOMIC DNA]</scope>
    <source>
        <strain evidence="1 2">DSM 101806</strain>
    </source>
</reference>
<proteinExistence type="predicted"/>